<gene>
    <name evidence="1" type="ORF">SAMN05444368_1205</name>
</gene>
<name>A0ABY1JDL9_9BACT</name>
<reference evidence="1 2" key="1">
    <citation type="submission" date="2016-11" db="EMBL/GenBank/DDBJ databases">
        <authorList>
            <person name="Varghese N."/>
            <person name="Submissions S."/>
        </authorList>
    </citation>
    <scope>NUCLEOTIDE SEQUENCE [LARGE SCALE GENOMIC DNA]</scope>
    <source>
        <strain evidence="1 2">DSM 20664</strain>
    </source>
</reference>
<keyword evidence="2" id="KW-1185">Reference proteome</keyword>
<evidence type="ECO:0000313" key="1">
    <source>
        <dbReference type="EMBL" id="SIN68910.1"/>
    </source>
</evidence>
<dbReference type="EMBL" id="FSQZ01000001">
    <property type="protein sequence ID" value="SIN68910.1"/>
    <property type="molecule type" value="Genomic_DNA"/>
</dbReference>
<sequence>MQNIYQIFGIVASNLWLYFNSCRGILGEEANIIYFV</sequence>
<protein>
    <submittedName>
        <fullName evidence="1">Uncharacterized protein</fullName>
    </submittedName>
</protein>
<evidence type="ECO:0000313" key="2">
    <source>
        <dbReference type="Proteomes" id="UP000185093"/>
    </source>
</evidence>
<accession>A0ABY1JDL9</accession>
<comment type="caution">
    <text evidence="1">The sequence shown here is derived from an EMBL/GenBank/DDBJ whole genome shotgun (WGS) entry which is preliminary data.</text>
</comment>
<organism evidence="1 2">
    <name type="scientific">Acetomicrobium flavidum</name>
    <dbReference type="NCBI Taxonomy" id="49896"/>
    <lineage>
        <taxon>Bacteria</taxon>
        <taxon>Thermotogati</taxon>
        <taxon>Synergistota</taxon>
        <taxon>Synergistia</taxon>
        <taxon>Synergistales</taxon>
        <taxon>Acetomicrobiaceae</taxon>
        <taxon>Acetomicrobium</taxon>
    </lineage>
</organism>
<proteinExistence type="predicted"/>
<dbReference type="Proteomes" id="UP000185093">
    <property type="component" value="Unassembled WGS sequence"/>
</dbReference>